<proteinExistence type="predicted"/>
<dbReference type="Pfam" id="PF26640">
    <property type="entry name" value="DUF8212"/>
    <property type="match status" value="1"/>
</dbReference>
<dbReference type="PANTHER" id="PTHR10622:SF10">
    <property type="entry name" value="HET DOMAIN-CONTAINING PROTEIN"/>
    <property type="match status" value="1"/>
</dbReference>
<evidence type="ECO:0000259" key="2">
    <source>
        <dbReference type="Pfam" id="PF06985"/>
    </source>
</evidence>
<reference evidence="4 5" key="1">
    <citation type="submission" date="2018-05" db="EMBL/GenBank/DDBJ databases">
        <title>Genome sequencing and assembly of the regulated plant pathogen Lachnellula willkommii and related sister species for the development of diagnostic species identification markers.</title>
        <authorList>
            <person name="Giroux E."/>
            <person name="Bilodeau G."/>
        </authorList>
    </citation>
    <scope>NUCLEOTIDE SEQUENCE [LARGE SCALE GENOMIC DNA]</scope>
    <source>
        <strain evidence="4 5">CBS 268.59</strain>
    </source>
</reference>
<evidence type="ECO:0000259" key="3">
    <source>
        <dbReference type="Pfam" id="PF26640"/>
    </source>
</evidence>
<dbReference type="AlphaFoldDB" id="A0A8T9CDL3"/>
<accession>A0A8T9CDL3</accession>
<keyword evidence="5" id="KW-1185">Reference proteome</keyword>
<evidence type="ECO:0000256" key="1">
    <source>
        <dbReference type="SAM" id="MobiDB-lite"/>
    </source>
</evidence>
<gene>
    <name evidence="4" type="primary">HET-E1_23</name>
    <name evidence="4" type="ORF">LSUE1_G007538</name>
</gene>
<evidence type="ECO:0000313" key="4">
    <source>
        <dbReference type="EMBL" id="TVY81980.1"/>
    </source>
</evidence>
<comment type="caution">
    <text evidence="4">The sequence shown here is derived from an EMBL/GenBank/DDBJ whole genome shotgun (WGS) entry which is preliminary data.</text>
</comment>
<dbReference type="InterPro" id="IPR010730">
    <property type="entry name" value="HET"/>
</dbReference>
<dbReference type="EMBL" id="QGMK01000393">
    <property type="protein sequence ID" value="TVY81980.1"/>
    <property type="molecule type" value="Genomic_DNA"/>
</dbReference>
<dbReference type="PANTHER" id="PTHR10622">
    <property type="entry name" value="HET DOMAIN-CONTAINING PROTEIN"/>
    <property type="match status" value="1"/>
</dbReference>
<feature type="domain" description="DUF8212" evidence="3">
    <location>
        <begin position="292"/>
        <end position="315"/>
    </location>
</feature>
<dbReference type="Pfam" id="PF06985">
    <property type="entry name" value="HET"/>
    <property type="match status" value="1"/>
</dbReference>
<name>A0A8T9CDL3_9HELO</name>
<protein>
    <submittedName>
        <fullName evidence="4">Vegetative incompatibility protein HET-E-1</fullName>
    </submittedName>
</protein>
<feature type="region of interest" description="Disordered" evidence="1">
    <location>
        <begin position="152"/>
        <end position="175"/>
    </location>
</feature>
<feature type="compositionally biased region" description="Polar residues" evidence="1">
    <location>
        <begin position="154"/>
        <end position="166"/>
    </location>
</feature>
<dbReference type="Proteomes" id="UP000469558">
    <property type="component" value="Unassembled WGS sequence"/>
</dbReference>
<feature type="domain" description="Heterokaryon incompatibility" evidence="2">
    <location>
        <begin position="29"/>
        <end position="204"/>
    </location>
</feature>
<organism evidence="4 5">
    <name type="scientific">Lachnellula suecica</name>
    <dbReference type="NCBI Taxonomy" id="602035"/>
    <lineage>
        <taxon>Eukaryota</taxon>
        <taxon>Fungi</taxon>
        <taxon>Dikarya</taxon>
        <taxon>Ascomycota</taxon>
        <taxon>Pezizomycotina</taxon>
        <taxon>Leotiomycetes</taxon>
        <taxon>Helotiales</taxon>
        <taxon>Lachnaceae</taxon>
        <taxon>Lachnellula</taxon>
    </lineage>
</organism>
<dbReference type="OrthoDB" id="674604at2759"/>
<dbReference type="InterPro" id="IPR058525">
    <property type="entry name" value="DUF8212"/>
</dbReference>
<evidence type="ECO:0000313" key="5">
    <source>
        <dbReference type="Proteomes" id="UP000469558"/>
    </source>
</evidence>
<sequence>MSLIRLLQRKPDGEIVFREPTPGGDVPAYAILSHTWGEEEVIYEDWKECKNTSKVINKAGWRKIQFCANQAAIDGLEYFWVDTCCIDKKSSSELTEAINSMYMWYELAAICYVYLVDMPGGCPRLVETRTRKVITAELVDCDTGVAEPLVLQGSGKTQRPVPSQSDLPPMDDDDDEDGARLHQGVWVLHLRVCRWFSRGWTLQELIAPKRLVFFGMGWNFIGSKLDLLYTLSDITGIDPIALSHRCNLEELSIAKRLSWAARRKTTRIEDTAYSLLGLLNINMTLLYGEGEKAFTRLQEEIIRKSADSSVFAWFRGAKYGLLAPSPAYFGSCSKVILCSGGTVAHSFELTHRGLRMKLRILKQRSKGNTFLAVLNCRMEDEFERVLCLHLKEQMADPTDSVSSTGLGCHSIAFDRFERFRVCRISHSPASAS</sequence>